<dbReference type="InterPro" id="IPR025411">
    <property type="entry name" value="DUF4136"/>
</dbReference>
<evidence type="ECO:0000256" key="1">
    <source>
        <dbReference type="SAM" id="SignalP"/>
    </source>
</evidence>
<dbReference type="EMBL" id="AFRZ01000001">
    <property type="protein sequence ID" value="EHP31039.1"/>
    <property type="molecule type" value="Genomic_DNA"/>
</dbReference>
<proteinExistence type="predicted"/>
<dbReference type="HOGENOM" id="CLU_113282_0_1_7"/>
<dbReference type="OrthoDB" id="5420377at2"/>
<accession>H1FZN2</accession>
<dbReference type="Pfam" id="PF13590">
    <property type="entry name" value="DUF4136"/>
    <property type="match status" value="1"/>
</dbReference>
<feature type="domain" description="DUF4136" evidence="2">
    <location>
        <begin position="22"/>
        <end position="172"/>
    </location>
</feature>
<sequence length="173" mass="19949">MKYFSFLITTLLLFVGCSTLQVTTDYDDTFNFSKQKSFAVKHENKEGEDTLSNDRIIDSLEADLKLKGYKKVSQEEADLIFVFHVDVEKRSDIQTDYQMMGYGRYRYGGAMVATTSTYNYTEGTLIVDALNPKNEKIVWRAIGVAELKEQKTPQKRKEYIEGIIKKMMSSFPK</sequence>
<evidence type="ECO:0000313" key="3">
    <source>
        <dbReference type="EMBL" id="EHP31039.1"/>
    </source>
</evidence>
<feature type="chain" id="PRO_5002841117" description="DUF4136 domain-containing protein" evidence="1">
    <location>
        <begin position="21"/>
        <end position="173"/>
    </location>
</feature>
<gene>
    <name evidence="3" type="ORF">SMGD1_2517</name>
</gene>
<reference evidence="3 4" key="1">
    <citation type="journal article" date="2012" name="Proc. Natl. Acad. Sci. U.S.A.">
        <title>Genome and physiology of a model Epsilonproteobacterium responsible for sulfide detoxification in marine oxygen depletion zones.</title>
        <authorList>
            <person name="Grote J."/>
            <person name="Schott T."/>
            <person name="Bruckner C.G."/>
            <person name="Glockner F.O."/>
            <person name="Jost G."/>
            <person name="Teeling H."/>
            <person name="Labrenz M."/>
            <person name="Jurgens K."/>
        </authorList>
    </citation>
    <scope>NUCLEOTIDE SEQUENCE [LARGE SCALE GENOMIC DNA]</scope>
    <source>
        <strain evidence="3 4">GD1</strain>
    </source>
</reference>
<dbReference type="Gene3D" id="3.30.160.670">
    <property type="match status" value="1"/>
</dbReference>
<comment type="caution">
    <text evidence="3">The sequence shown here is derived from an EMBL/GenBank/DDBJ whole genome shotgun (WGS) entry which is preliminary data.</text>
</comment>
<evidence type="ECO:0000313" key="4">
    <source>
        <dbReference type="Proteomes" id="UP000006431"/>
    </source>
</evidence>
<dbReference type="AlphaFoldDB" id="B6BNG9"/>
<keyword evidence="1" id="KW-0732">Signal</keyword>
<keyword evidence="4" id="KW-1185">Reference proteome</keyword>
<dbReference type="RefSeq" id="WP_008339660.1">
    <property type="nucleotide sequence ID" value="NZ_AFRZ01000001.1"/>
</dbReference>
<feature type="signal peptide" evidence="1">
    <location>
        <begin position="1"/>
        <end position="20"/>
    </location>
</feature>
<dbReference type="Proteomes" id="UP000006431">
    <property type="component" value="Unassembled WGS sequence"/>
</dbReference>
<dbReference type="STRING" id="929558.SMGD1_2517"/>
<protein>
    <recommendedName>
        <fullName evidence="2">DUF4136 domain-containing protein</fullName>
    </recommendedName>
</protein>
<dbReference type="PATRIC" id="fig|929558.5.peg.2506"/>
<dbReference type="PROSITE" id="PS51257">
    <property type="entry name" value="PROKAR_LIPOPROTEIN"/>
    <property type="match status" value="1"/>
</dbReference>
<accession>B6BNG9</accession>
<dbReference type="eggNOG" id="ENOG5032YB2">
    <property type="taxonomic scope" value="Bacteria"/>
</dbReference>
<name>B6BNG9_SULGG</name>
<evidence type="ECO:0000259" key="2">
    <source>
        <dbReference type="Pfam" id="PF13590"/>
    </source>
</evidence>
<organism evidence="3 4">
    <name type="scientific">Sulfurimonas gotlandica (strain DSM 19862 / JCM 16533 / GD1)</name>
    <dbReference type="NCBI Taxonomy" id="929558"/>
    <lineage>
        <taxon>Bacteria</taxon>
        <taxon>Pseudomonadati</taxon>
        <taxon>Campylobacterota</taxon>
        <taxon>Epsilonproteobacteria</taxon>
        <taxon>Campylobacterales</taxon>
        <taxon>Sulfurimonadaceae</taxon>
        <taxon>Sulfurimonas</taxon>
    </lineage>
</organism>